<feature type="region of interest" description="Disordered" evidence="5">
    <location>
        <begin position="264"/>
        <end position="285"/>
    </location>
</feature>
<reference evidence="8" key="2">
    <citation type="submission" date="2025-08" db="UniProtKB">
        <authorList>
            <consortium name="Ensembl"/>
        </authorList>
    </citation>
    <scope>IDENTIFICATION</scope>
</reference>
<dbReference type="Proteomes" id="UP000314982">
    <property type="component" value="Unassembled WGS sequence"/>
</dbReference>
<dbReference type="Ensembl" id="ENSHHUT00000029067.1">
    <property type="protein sequence ID" value="ENSHHUP00000027945.1"/>
    <property type="gene ID" value="ENSHHUG00000017758.1"/>
</dbReference>
<protein>
    <recommendedName>
        <fullName evidence="10">Immunoglobulin subtype domain-containing protein</fullName>
    </recommendedName>
</protein>
<evidence type="ECO:0000313" key="8">
    <source>
        <dbReference type="Ensembl" id="ENSHHUP00000027945.1"/>
    </source>
</evidence>
<keyword evidence="3 6" id="KW-0472">Membrane</keyword>
<comment type="subcellular location">
    <subcellularLocation>
        <location evidence="1">Membrane</location>
    </subcellularLocation>
</comment>
<accession>A0A4W5LS91</accession>
<feature type="compositionally biased region" description="Low complexity" evidence="5">
    <location>
        <begin position="302"/>
        <end position="318"/>
    </location>
</feature>
<feature type="chain" id="PRO_5021335068" description="Immunoglobulin subtype domain-containing protein" evidence="7">
    <location>
        <begin position="22"/>
        <end position="356"/>
    </location>
</feature>
<keyword evidence="4" id="KW-0325">Glycoprotein</keyword>
<evidence type="ECO:0000256" key="5">
    <source>
        <dbReference type="SAM" id="MobiDB-lite"/>
    </source>
</evidence>
<organism evidence="8 9">
    <name type="scientific">Hucho hucho</name>
    <name type="common">huchen</name>
    <dbReference type="NCBI Taxonomy" id="62062"/>
    <lineage>
        <taxon>Eukaryota</taxon>
        <taxon>Metazoa</taxon>
        <taxon>Chordata</taxon>
        <taxon>Craniata</taxon>
        <taxon>Vertebrata</taxon>
        <taxon>Euteleostomi</taxon>
        <taxon>Actinopterygii</taxon>
        <taxon>Neopterygii</taxon>
        <taxon>Teleostei</taxon>
        <taxon>Protacanthopterygii</taxon>
        <taxon>Salmoniformes</taxon>
        <taxon>Salmonidae</taxon>
        <taxon>Salmoninae</taxon>
        <taxon>Hucho</taxon>
    </lineage>
</organism>
<name>A0A4W5LS91_9TELE</name>
<dbReference type="AlphaFoldDB" id="A0A4W5LS91"/>
<evidence type="ECO:0000256" key="2">
    <source>
        <dbReference type="ARBA" id="ARBA00022729"/>
    </source>
</evidence>
<dbReference type="PANTHER" id="PTHR12080">
    <property type="entry name" value="SIGNALING LYMPHOCYTIC ACTIVATION MOLECULE"/>
    <property type="match status" value="1"/>
</dbReference>
<feature type="signal peptide" evidence="7">
    <location>
        <begin position="1"/>
        <end position="21"/>
    </location>
</feature>
<keyword evidence="9" id="KW-1185">Reference proteome</keyword>
<dbReference type="STRING" id="62062.ENSHHUP00000027945"/>
<evidence type="ECO:0000256" key="7">
    <source>
        <dbReference type="SAM" id="SignalP"/>
    </source>
</evidence>
<keyword evidence="6" id="KW-0812">Transmembrane</keyword>
<reference evidence="8" key="3">
    <citation type="submission" date="2025-09" db="UniProtKB">
        <authorList>
            <consortium name="Ensembl"/>
        </authorList>
    </citation>
    <scope>IDENTIFICATION</scope>
</reference>
<feature type="region of interest" description="Disordered" evidence="5">
    <location>
        <begin position="302"/>
        <end position="324"/>
    </location>
</feature>
<proteinExistence type="predicted"/>
<dbReference type="GeneTree" id="ENSGT01030000234540"/>
<dbReference type="InterPro" id="IPR013783">
    <property type="entry name" value="Ig-like_fold"/>
</dbReference>
<evidence type="ECO:0008006" key="10">
    <source>
        <dbReference type="Google" id="ProtNLM"/>
    </source>
</evidence>
<keyword evidence="6" id="KW-1133">Transmembrane helix</keyword>
<dbReference type="GO" id="GO:0016020">
    <property type="term" value="C:membrane"/>
    <property type="evidence" value="ECO:0007669"/>
    <property type="project" value="UniProtKB-SubCell"/>
</dbReference>
<evidence type="ECO:0000256" key="1">
    <source>
        <dbReference type="ARBA" id="ARBA00004370"/>
    </source>
</evidence>
<reference evidence="9" key="1">
    <citation type="submission" date="2018-06" db="EMBL/GenBank/DDBJ databases">
        <title>Genome assembly of Danube salmon.</title>
        <authorList>
            <person name="Macqueen D.J."/>
            <person name="Gundappa M.K."/>
        </authorList>
    </citation>
    <scope>NUCLEOTIDE SEQUENCE [LARGE SCALE GENOMIC DNA]</scope>
</reference>
<dbReference type="SUPFAM" id="SSF48726">
    <property type="entry name" value="Immunoglobulin"/>
    <property type="match status" value="1"/>
</dbReference>
<feature type="transmembrane region" description="Helical" evidence="6">
    <location>
        <begin position="222"/>
        <end position="247"/>
    </location>
</feature>
<keyword evidence="2 7" id="KW-0732">Signal</keyword>
<dbReference type="InterPro" id="IPR036179">
    <property type="entry name" value="Ig-like_dom_sf"/>
</dbReference>
<evidence type="ECO:0000313" key="9">
    <source>
        <dbReference type="Proteomes" id="UP000314982"/>
    </source>
</evidence>
<sequence>MGTFLYFTIAILLTFIHQAEPSSVFVLKGQDIRLDVQENVKLKELEVFKWIFRSTNIVRCTDTLTVRVSPEYNNRVEFSEGNFSLLLKNIQQNDSGDYTAGVSGDKEKTIIAYQLIVQERVEPPVLTVDSVCSINATCNVTVTCRGQNISVTSSCNSRTCSQVGGESRGAETSTVPLLSVYVAGGSIICNHSNQVSWANDTKEIVELCPLKSDQTEKANNNYALTVGTPVGVVGVSGITALIGFVVWRKRKKSGKEDIIDTDYATVGTPDKGQAGGEEQVSPGPASPTIYSMVGLPQPQHVDHQPQPVNHHPQPVNHPTLVGDQSTPVDLPMTTMAPMTSMPESLYAMVGKKTSKQ</sequence>
<evidence type="ECO:0000256" key="3">
    <source>
        <dbReference type="ARBA" id="ARBA00023136"/>
    </source>
</evidence>
<dbReference type="PANTHER" id="PTHR12080:SF48">
    <property type="entry name" value="IMMUNOGLOBULIN SUBTYPE DOMAIN-CONTAINING PROTEIN"/>
    <property type="match status" value="1"/>
</dbReference>
<evidence type="ECO:0000256" key="6">
    <source>
        <dbReference type="SAM" id="Phobius"/>
    </source>
</evidence>
<dbReference type="Gene3D" id="2.60.40.10">
    <property type="entry name" value="Immunoglobulins"/>
    <property type="match status" value="1"/>
</dbReference>
<dbReference type="InterPro" id="IPR015631">
    <property type="entry name" value="CD2/SLAM_rcpt"/>
</dbReference>
<evidence type="ECO:0000256" key="4">
    <source>
        <dbReference type="ARBA" id="ARBA00023180"/>
    </source>
</evidence>